<feature type="compositionally biased region" description="Pro residues" evidence="1">
    <location>
        <begin position="202"/>
        <end position="216"/>
    </location>
</feature>
<keyword evidence="2" id="KW-0732">Signal</keyword>
<dbReference type="AlphaFoldDB" id="A0A7U2I9T8"/>
<evidence type="ECO:0000313" key="3">
    <source>
        <dbReference type="EMBL" id="QRD05913.1"/>
    </source>
</evidence>
<feature type="chain" id="PRO_5030959061" evidence="2">
    <location>
        <begin position="20"/>
        <end position="890"/>
    </location>
</feature>
<organism evidence="3 4">
    <name type="scientific">Phaeosphaeria nodorum (strain SN15 / ATCC MYA-4574 / FGSC 10173)</name>
    <name type="common">Glume blotch fungus</name>
    <name type="synonym">Parastagonospora nodorum</name>
    <dbReference type="NCBI Taxonomy" id="321614"/>
    <lineage>
        <taxon>Eukaryota</taxon>
        <taxon>Fungi</taxon>
        <taxon>Dikarya</taxon>
        <taxon>Ascomycota</taxon>
        <taxon>Pezizomycotina</taxon>
        <taxon>Dothideomycetes</taxon>
        <taxon>Pleosporomycetidae</taxon>
        <taxon>Pleosporales</taxon>
        <taxon>Pleosporineae</taxon>
        <taxon>Phaeosphaeriaceae</taxon>
        <taxon>Parastagonospora</taxon>
    </lineage>
</organism>
<feature type="compositionally biased region" description="Low complexity" evidence="1">
    <location>
        <begin position="391"/>
        <end position="401"/>
    </location>
</feature>
<feature type="region of interest" description="Disordered" evidence="1">
    <location>
        <begin position="202"/>
        <end position="222"/>
    </location>
</feature>
<sequence>MRISKYVPFLEAILPLALAQYSTPPPPTNSTCSVDAYQCSGNTFQKCAADGIWQDIAKCSMVARCSAQYSVTAGRGGCLPDANVSNSAKHCSVIDERRCDTNNNLQECADNGQWGTIKNCTKTALCSAEKTATDHGGCYPIEDDHKLVHTECFEVGIHRCSNGKNSLETCGDDGNWKTVKQCKEGETCKINSKFFDGGQCLPPSPVSPSEPSPGPPKDTDGEKCSELNAYRCNNNVLENCGNTGHWPIHQWKEVKSCLKSETCMVSNQYIKGTCVPSYVPSNPYPAPPAEPSPAPPKESSPTLPVEPSPTPPKDTNGEKCPKINAYRCNNNILEKCDNTGHWPTGYWKKVKSCLESEMCIVKEQFFGCLPSYVPSNPYPTPPADPAPGPPKESSSTTSTPTLPTPTPPKESSPAPPMDDERCQNTQARCNENMIQTCDGEFWSAGSSCGKDNVCIENCGRKMCRPYCMNREEYYTVVGDSNNSSTTDAAPVVERSELEACDRPGLERCMYDAPVRTQSCTNGTWVDKEVCPEDTICWADNDGDETAECAPMPEIPPQVNKTRSESCDRPGLERCMYDTPIRTQSCTNGTWTDKKICPANTICWADNDGDETAECVPSPGLPPQAMNARPKTESCDRLGLERCMYDTPVRTQSCTNGTWTDKEICPEMTVCWADNDGTEAAECLPKPGLPPYVRSASLSARSDWPTEPCRPGHFNCDSDRYSLLLCRADKKWHFSKKCLTPGDCMVDGPGQAHCESGEMDPPKAKRSECNSGDRACDKDRRFLFTCNDSGNWDEAFQCFREGYCRPDATSPLTCAGWPLFDDNDGACKSACEGLYYLYCIGDNWKKPEKVEECRRNMCTEKECSTCDRCNFRLPYGVKPQVDLSTLVRGSK</sequence>
<feature type="compositionally biased region" description="Pro residues" evidence="1">
    <location>
        <begin position="379"/>
        <end position="390"/>
    </location>
</feature>
<feature type="region of interest" description="Disordered" evidence="1">
    <location>
        <begin position="285"/>
        <end position="318"/>
    </location>
</feature>
<proteinExistence type="predicted"/>
<feature type="compositionally biased region" description="Pro residues" evidence="1">
    <location>
        <begin position="402"/>
        <end position="416"/>
    </location>
</feature>
<accession>A0A7U2I9T8</accession>
<evidence type="ECO:0000256" key="2">
    <source>
        <dbReference type="SAM" id="SignalP"/>
    </source>
</evidence>
<dbReference type="OrthoDB" id="3656817at2759"/>
<dbReference type="VEuPathDB" id="FungiDB:JI435_133450"/>
<protein>
    <submittedName>
        <fullName evidence="3">Uncharacterized protein</fullName>
    </submittedName>
</protein>
<gene>
    <name evidence="3" type="ORF">JI435_133450</name>
</gene>
<name>A0A7U2I9T8_PHANO</name>
<feature type="signal peptide" evidence="2">
    <location>
        <begin position="1"/>
        <end position="19"/>
    </location>
</feature>
<keyword evidence="4" id="KW-1185">Reference proteome</keyword>
<dbReference type="EMBL" id="CP069041">
    <property type="protein sequence ID" value="QRD05913.1"/>
    <property type="molecule type" value="Genomic_DNA"/>
</dbReference>
<feature type="region of interest" description="Disordered" evidence="1">
    <location>
        <begin position="379"/>
        <end position="422"/>
    </location>
</feature>
<reference evidence="4" key="1">
    <citation type="journal article" date="2021" name="BMC Genomics">
        <title>Chromosome-level genome assembly and manually-curated proteome of model necrotroph Parastagonospora nodorum Sn15 reveals a genome-wide trove of candidate effector homologs, and redundancy of virulence-related functions within an accessory chromosome.</title>
        <authorList>
            <person name="Bertazzoni S."/>
            <person name="Jones D.A.B."/>
            <person name="Phan H.T."/>
            <person name="Tan K.-C."/>
            <person name="Hane J.K."/>
        </authorList>
    </citation>
    <scope>NUCLEOTIDE SEQUENCE [LARGE SCALE GENOMIC DNA]</scope>
    <source>
        <strain evidence="4">SN15 / ATCC MYA-4574 / FGSC 10173)</strain>
    </source>
</reference>
<feature type="compositionally biased region" description="Pro residues" evidence="1">
    <location>
        <begin position="285"/>
        <end position="312"/>
    </location>
</feature>
<evidence type="ECO:0000256" key="1">
    <source>
        <dbReference type="SAM" id="MobiDB-lite"/>
    </source>
</evidence>
<evidence type="ECO:0000313" key="4">
    <source>
        <dbReference type="Proteomes" id="UP000663193"/>
    </source>
</evidence>
<dbReference type="Proteomes" id="UP000663193">
    <property type="component" value="Chromosome 19"/>
</dbReference>